<reference evidence="4" key="1">
    <citation type="journal article" date="2020" name="Stud. Mycol.">
        <title>101 Dothideomycetes genomes: a test case for predicting lifestyles and emergence of pathogens.</title>
        <authorList>
            <person name="Haridas S."/>
            <person name="Albert R."/>
            <person name="Binder M."/>
            <person name="Bloem J."/>
            <person name="Labutti K."/>
            <person name="Salamov A."/>
            <person name="Andreopoulos B."/>
            <person name="Baker S."/>
            <person name="Barry K."/>
            <person name="Bills G."/>
            <person name="Bluhm B."/>
            <person name="Cannon C."/>
            <person name="Castanera R."/>
            <person name="Culley D."/>
            <person name="Daum C."/>
            <person name="Ezra D."/>
            <person name="Gonzalez J."/>
            <person name="Henrissat B."/>
            <person name="Kuo A."/>
            <person name="Liang C."/>
            <person name="Lipzen A."/>
            <person name="Lutzoni F."/>
            <person name="Magnuson J."/>
            <person name="Mondo S."/>
            <person name="Nolan M."/>
            <person name="Ohm R."/>
            <person name="Pangilinan J."/>
            <person name="Park H.-J."/>
            <person name="Ramirez L."/>
            <person name="Alfaro M."/>
            <person name="Sun H."/>
            <person name="Tritt A."/>
            <person name="Yoshinaga Y."/>
            <person name="Zwiers L.-H."/>
            <person name="Turgeon B."/>
            <person name="Goodwin S."/>
            <person name="Spatafora J."/>
            <person name="Crous P."/>
            <person name="Grigoriev I."/>
        </authorList>
    </citation>
    <scope>NUCLEOTIDE SEQUENCE</scope>
    <source>
        <strain evidence="4">CBS 113979</strain>
    </source>
</reference>
<evidence type="ECO:0000256" key="1">
    <source>
        <dbReference type="ARBA" id="ARBA00022631"/>
    </source>
</evidence>
<dbReference type="Pfam" id="PF09349">
    <property type="entry name" value="OHCU_decarbox"/>
    <property type="match status" value="1"/>
</dbReference>
<proteinExistence type="predicted"/>
<name>A0A6G1HA21_9PEZI</name>
<dbReference type="Proteomes" id="UP000800041">
    <property type="component" value="Unassembled WGS sequence"/>
</dbReference>
<organism evidence="4 5">
    <name type="scientific">Aulographum hederae CBS 113979</name>
    <dbReference type="NCBI Taxonomy" id="1176131"/>
    <lineage>
        <taxon>Eukaryota</taxon>
        <taxon>Fungi</taxon>
        <taxon>Dikarya</taxon>
        <taxon>Ascomycota</taxon>
        <taxon>Pezizomycotina</taxon>
        <taxon>Dothideomycetes</taxon>
        <taxon>Pleosporomycetidae</taxon>
        <taxon>Aulographales</taxon>
        <taxon>Aulographaceae</taxon>
    </lineage>
</organism>
<sequence length="187" mass="21039">MDSLPPLPQLPPNQRTALLDTLFEPCPPLHTLSLPLLSTPTLSFPTYSDLIRAIRSQLFSLLKSSKPSDVEWLDSILRAHPRLGAKKVESKLSRGEQGAMGGGGAGVTEEERREKEEESEKLRVLNEEYENKFPGLIYMVFVNGRSRPVIMEDMRRRIDRGDIDAERAEAIEALCLVANDRAKKLQE</sequence>
<accession>A0A6G1HA21</accession>
<evidence type="ECO:0000259" key="3">
    <source>
        <dbReference type="Pfam" id="PF09349"/>
    </source>
</evidence>
<dbReference type="InterPro" id="IPR018020">
    <property type="entry name" value="OHCU_decarboxylase"/>
</dbReference>
<dbReference type="PANTHER" id="PTHR37987">
    <property type="entry name" value="CHROMOSOME 9, WHOLE GENOME SHOTGUN SEQUENCE"/>
    <property type="match status" value="1"/>
</dbReference>
<feature type="region of interest" description="Disordered" evidence="2">
    <location>
        <begin position="88"/>
        <end position="119"/>
    </location>
</feature>
<keyword evidence="1" id="KW-0659">Purine metabolism</keyword>
<dbReference type="AlphaFoldDB" id="A0A6G1HA21"/>
<protein>
    <recommendedName>
        <fullName evidence="3">Oxo-4-hydroxy-4-carboxy-5-ureidoimidazoline decarboxylase domain-containing protein</fullName>
    </recommendedName>
</protein>
<evidence type="ECO:0000256" key="2">
    <source>
        <dbReference type="SAM" id="MobiDB-lite"/>
    </source>
</evidence>
<dbReference type="InterPro" id="IPR036778">
    <property type="entry name" value="OHCU_decarboxylase_sf"/>
</dbReference>
<dbReference type="OrthoDB" id="5398391at2759"/>
<feature type="compositionally biased region" description="Basic and acidic residues" evidence="2">
    <location>
        <begin position="109"/>
        <end position="119"/>
    </location>
</feature>
<evidence type="ECO:0000313" key="4">
    <source>
        <dbReference type="EMBL" id="KAF1989907.1"/>
    </source>
</evidence>
<dbReference type="SUPFAM" id="SSF158694">
    <property type="entry name" value="UraD-Like"/>
    <property type="match status" value="1"/>
</dbReference>
<keyword evidence="5" id="KW-1185">Reference proteome</keyword>
<dbReference type="Gene3D" id="1.10.3330.10">
    <property type="entry name" value="Oxo-4-hydroxy-4-carboxy-5-ureidoimidazoline decarboxylase"/>
    <property type="match status" value="1"/>
</dbReference>
<feature type="domain" description="Oxo-4-hydroxy-4-carboxy-5-ureidoimidazoline decarboxylase" evidence="3">
    <location>
        <begin position="9"/>
        <end position="183"/>
    </location>
</feature>
<dbReference type="PANTHER" id="PTHR37987:SF1">
    <property type="entry name" value="OXO-4-HYDROXY-4-CARBOXY-5-UREIDOIMIDAZOLINE DECARBOXYLASE DOMAIN-CONTAINING PROTEIN"/>
    <property type="match status" value="1"/>
</dbReference>
<dbReference type="GO" id="GO:0006144">
    <property type="term" value="P:purine nucleobase metabolic process"/>
    <property type="evidence" value="ECO:0007669"/>
    <property type="project" value="UniProtKB-KW"/>
</dbReference>
<dbReference type="EMBL" id="ML977143">
    <property type="protein sequence ID" value="KAF1989907.1"/>
    <property type="molecule type" value="Genomic_DNA"/>
</dbReference>
<gene>
    <name evidence="4" type="ORF">K402DRAFT_242963</name>
</gene>
<evidence type="ECO:0000313" key="5">
    <source>
        <dbReference type="Proteomes" id="UP000800041"/>
    </source>
</evidence>